<sequence>MPSHAPSSGLIYIGGSAGGGRHSGAELSGGGRSYRVGRSGGAARYPLRREPGAAPGAPPADPRIMGSQSSKAPRGDVTAEEAAGASPAKANGQENGHVKSNGDLSPKGEGESPPVNGTEEAAGATGDAIEPAPPSQGAETKGDVPPKETPKKKKKFSFKKPFKLSGLSFKRNRKEGGGESSASSPTEEEQEQGEIGACSEEGTAQEGKAVATPESQEPQAKGAEASAASKGGDTEEEAGPQAAELSTPSGPESGPTPASEQNESLPGPGALAAFLCPERKGLLPPPSHVPFPPFPPVDSPIIHLVFLLRPVEDGPLQFPKLVGRVLATTFSLLIRVGELFLTGNSFVRGTDWEAMGNTEQECPSFRMSVL</sequence>
<evidence type="ECO:0000256" key="12">
    <source>
        <dbReference type="SAM" id="MobiDB-lite"/>
    </source>
</evidence>
<dbReference type="GO" id="GO:0005516">
    <property type="term" value="F:calmodulin binding"/>
    <property type="evidence" value="ECO:0007669"/>
    <property type="project" value="InterPro"/>
</dbReference>
<proteinExistence type="inferred from homology"/>
<evidence type="ECO:0000256" key="11">
    <source>
        <dbReference type="ARBA" id="ARBA00041349"/>
    </source>
</evidence>
<evidence type="ECO:0000256" key="8">
    <source>
        <dbReference type="ARBA" id="ARBA00023212"/>
    </source>
</evidence>
<dbReference type="GO" id="GO:0005737">
    <property type="term" value="C:cytoplasm"/>
    <property type="evidence" value="ECO:0007669"/>
    <property type="project" value="TreeGrafter"/>
</dbReference>
<name>A0AA40LNC9_CNENI</name>
<feature type="compositionally biased region" description="Low complexity" evidence="12">
    <location>
        <begin position="220"/>
        <end position="231"/>
    </location>
</feature>
<dbReference type="PANTHER" id="PTHR14353">
    <property type="entry name" value="MYRISTOYLATED ALANINE-RICH C-KINASE SUBSTRATE MARCKS"/>
    <property type="match status" value="1"/>
</dbReference>
<feature type="compositionally biased region" description="Low complexity" evidence="12">
    <location>
        <begin position="246"/>
        <end position="260"/>
    </location>
</feature>
<dbReference type="EMBL" id="JAULJE010000008">
    <property type="protein sequence ID" value="KAK1340261.1"/>
    <property type="molecule type" value="Genomic_DNA"/>
</dbReference>
<keyword evidence="4" id="KW-1003">Cell membrane</keyword>
<evidence type="ECO:0000256" key="5">
    <source>
        <dbReference type="ARBA" id="ARBA00022490"/>
    </source>
</evidence>
<keyword evidence="7" id="KW-0472">Membrane</keyword>
<feature type="compositionally biased region" description="Basic residues" evidence="12">
    <location>
        <begin position="150"/>
        <end position="162"/>
    </location>
</feature>
<dbReference type="Pfam" id="PF02063">
    <property type="entry name" value="MARCKS"/>
    <property type="match status" value="1"/>
</dbReference>
<feature type="compositionally biased region" description="Basic and acidic residues" evidence="12">
    <location>
        <begin position="140"/>
        <end position="149"/>
    </location>
</feature>
<reference evidence="13" key="1">
    <citation type="submission" date="2023-06" db="EMBL/GenBank/DDBJ databases">
        <title>Reference genome for the Northern bat (Eptesicus nilssonii), a most northern bat species.</title>
        <authorList>
            <person name="Laine V.N."/>
            <person name="Pulliainen A.T."/>
            <person name="Lilley T.M."/>
        </authorList>
    </citation>
    <scope>NUCLEOTIDE SEQUENCE</scope>
    <source>
        <strain evidence="13">BLF_Eptnil</strain>
        <tissue evidence="13">Kidney</tissue>
    </source>
</reference>
<dbReference type="PROSITE" id="PS00827">
    <property type="entry name" value="MARCKS_2"/>
    <property type="match status" value="1"/>
</dbReference>
<organism evidence="13 14">
    <name type="scientific">Cnephaeus nilssonii</name>
    <name type="common">Northern bat</name>
    <name type="synonym">Eptesicus nilssonii</name>
    <dbReference type="NCBI Taxonomy" id="3371016"/>
    <lineage>
        <taxon>Eukaryota</taxon>
        <taxon>Metazoa</taxon>
        <taxon>Chordata</taxon>
        <taxon>Craniata</taxon>
        <taxon>Vertebrata</taxon>
        <taxon>Euteleostomi</taxon>
        <taxon>Mammalia</taxon>
        <taxon>Eutheria</taxon>
        <taxon>Laurasiatheria</taxon>
        <taxon>Chiroptera</taxon>
        <taxon>Yangochiroptera</taxon>
        <taxon>Vespertilionidae</taxon>
        <taxon>Cnephaeus</taxon>
    </lineage>
</organism>
<feature type="compositionally biased region" description="Gly residues" evidence="12">
    <location>
        <begin position="15"/>
        <end position="32"/>
    </location>
</feature>
<evidence type="ECO:0000256" key="4">
    <source>
        <dbReference type="ARBA" id="ARBA00022475"/>
    </source>
</evidence>
<accession>A0AA40LNC9</accession>
<keyword evidence="8" id="KW-0206">Cytoskeleton</keyword>
<keyword evidence="9" id="KW-0449">Lipoprotein</keyword>
<dbReference type="AlphaFoldDB" id="A0AA40LNC9"/>
<evidence type="ECO:0000313" key="13">
    <source>
        <dbReference type="EMBL" id="KAK1340261.1"/>
    </source>
</evidence>
<feature type="compositionally biased region" description="Low complexity" evidence="12">
    <location>
        <begin position="80"/>
        <end position="90"/>
    </location>
</feature>
<dbReference type="GO" id="GO:0007015">
    <property type="term" value="P:actin filament organization"/>
    <property type="evidence" value="ECO:0007669"/>
    <property type="project" value="TreeGrafter"/>
</dbReference>
<comment type="caution">
    <text evidence="13">The sequence shown here is derived from an EMBL/GenBank/DDBJ whole genome shotgun (WGS) entry which is preliminary data.</text>
</comment>
<gene>
    <name evidence="13" type="ORF">QTO34_018827</name>
</gene>
<dbReference type="GO" id="GO:0005886">
    <property type="term" value="C:plasma membrane"/>
    <property type="evidence" value="ECO:0007669"/>
    <property type="project" value="UniProtKB-SubCell"/>
</dbReference>
<protein>
    <recommendedName>
        <fullName evidence="10">MARCKS-related protein</fullName>
    </recommendedName>
    <alternativeName>
        <fullName evidence="11">MARCKS-like protein 1</fullName>
    </alternativeName>
</protein>
<dbReference type="PRINTS" id="PR00963">
    <property type="entry name" value="MARCKS"/>
</dbReference>
<evidence type="ECO:0000256" key="9">
    <source>
        <dbReference type="ARBA" id="ARBA00023288"/>
    </source>
</evidence>
<evidence type="ECO:0000313" key="14">
    <source>
        <dbReference type="Proteomes" id="UP001177744"/>
    </source>
</evidence>
<evidence type="ECO:0000256" key="6">
    <source>
        <dbReference type="ARBA" id="ARBA00022707"/>
    </source>
</evidence>
<dbReference type="InterPro" id="IPR002101">
    <property type="entry name" value="MARCKS"/>
</dbReference>
<evidence type="ECO:0000256" key="2">
    <source>
        <dbReference type="ARBA" id="ARBA00004245"/>
    </source>
</evidence>
<feature type="compositionally biased region" description="Low complexity" evidence="12">
    <location>
        <begin position="117"/>
        <end position="126"/>
    </location>
</feature>
<feature type="compositionally biased region" description="Low complexity" evidence="12">
    <location>
        <begin position="33"/>
        <end position="45"/>
    </location>
</feature>
<evidence type="ECO:0000256" key="7">
    <source>
        <dbReference type="ARBA" id="ARBA00023136"/>
    </source>
</evidence>
<dbReference type="Proteomes" id="UP001177744">
    <property type="component" value="Unassembled WGS sequence"/>
</dbReference>
<evidence type="ECO:0000256" key="3">
    <source>
        <dbReference type="ARBA" id="ARBA00006456"/>
    </source>
</evidence>
<dbReference type="GO" id="GO:0005856">
    <property type="term" value="C:cytoskeleton"/>
    <property type="evidence" value="ECO:0007669"/>
    <property type="project" value="UniProtKB-SubCell"/>
</dbReference>
<evidence type="ECO:0000256" key="1">
    <source>
        <dbReference type="ARBA" id="ARBA00004193"/>
    </source>
</evidence>
<evidence type="ECO:0000256" key="10">
    <source>
        <dbReference type="ARBA" id="ARBA00039678"/>
    </source>
</evidence>
<dbReference type="PANTHER" id="PTHR14353:SF8">
    <property type="entry name" value="MARCKS-RELATED PROTEIN"/>
    <property type="match status" value="1"/>
</dbReference>
<comment type="similarity">
    <text evidence="3">Belongs to the MARCKS family.</text>
</comment>
<comment type="subcellular location">
    <subcellularLocation>
        <location evidence="1">Cell membrane</location>
        <topology evidence="1">Lipid-anchor</topology>
    </subcellularLocation>
    <subcellularLocation>
        <location evidence="2">Cytoplasm</location>
        <location evidence="2">Cytoskeleton</location>
    </subcellularLocation>
</comment>
<dbReference type="GO" id="GO:0051015">
    <property type="term" value="F:actin filament binding"/>
    <property type="evidence" value="ECO:0007669"/>
    <property type="project" value="TreeGrafter"/>
</dbReference>
<dbReference type="GO" id="GO:0007417">
    <property type="term" value="P:central nervous system development"/>
    <property type="evidence" value="ECO:0007669"/>
    <property type="project" value="TreeGrafter"/>
</dbReference>
<keyword evidence="5" id="KW-0963">Cytoplasm</keyword>
<keyword evidence="14" id="KW-1185">Reference proteome</keyword>
<feature type="region of interest" description="Disordered" evidence="12">
    <location>
        <begin position="1"/>
        <end position="271"/>
    </location>
</feature>
<keyword evidence="6" id="KW-0519">Myristate</keyword>
<dbReference type="PROSITE" id="PS00826">
    <property type="entry name" value="MARCKS_1"/>
    <property type="match status" value="1"/>
</dbReference>